<dbReference type="InterPro" id="IPR010067">
    <property type="entry name" value="ABC_SsuA_sub-bd"/>
</dbReference>
<name>A0A318Q999_9PROT</name>
<dbReference type="SMART" id="SM00062">
    <property type="entry name" value="PBPb"/>
    <property type="match status" value="1"/>
</dbReference>
<dbReference type="Proteomes" id="UP000247609">
    <property type="component" value="Unassembled WGS sequence"/>
</dbReference>
<dbReference type="PANTHER" id="PTHR30024:SF42">
    <property type="entry name" value="ALIPHATIC SULFONATES-BINDING PROTEIN-RELATED"/>
    <property type="match status" value="1"/>
</dbReference>
<reference evidence="8 9" key="1">
    <citation type="submission" date="2017-07" db="EMBL/GenBank/DDBJ databases">
        <title>A draft genome sequence of Komagataeibacter sp. T5K1.</title>
        <authorList>
            <person name="Skraban J."/>
            <person name="Cleenwerck I."/>
            <person name="Vandamme P."/>
            <person name="Trcek J."/>
        </authorList>
    </citation>
    <scope>NUCLEOTIDE SEQUENCE [LARGE SCALE GENOMIC DNA]</scope>
    <source>
        <strain evidence="8 9">T5K1</strain>
    </source>
</reference>
<protein>
    <recommendedName>
        <fullName evidence="6">Putative aliphatic sulfonates-binding protein</fullName>
    </recommendedName>
</protein>
<evidence type="ECO:0000256" key="2">
    <source>
        <dbReference type="ARBA" id="ARBA00010742"/>
    </source>
</evidence>
<evidence type="ECO:0000256" key="6">
    <source>
        <dbReference type="ARBA" id="ARBA00070228"/>
    </source>
</evidence>
<evidence type="ECO:0000313" key="9">
    <source>
        <dbReference type="Proteomes" id="UP000247609"/>
    </source>
</evidence>
<comment type="caution">
    <text evidence="8">The sequence shown here is derived from an EMBL/GenBank/DDBJ whole genome shotgun (WGS) entry which is preliminary data.</text>
</comment>
<gene>
    <name evidence="8" type="ORF">CFR71_09440</name>
</gene>
<organism evidence="8 9">
    <name type="scientific">Novacetimonas pomaceti</name>
    <dbReference type="NCBI Taxonomy" id="2021998"/>
    <lineage>
        <taxon>Bacteria</taxon>
        <taxon>Pseudomonadati</taxon>
        <taxon>Pseudomonadota</taxon>
        <taxon>Alphaproteobacteria</taxon>
        <taxon>Acetobacterales</taxon>
        <taxon>Acetobacteraceae</taxon>
        <taxon>Novacetimonas</taxon>
    </lineage>
</organism>
<evidence type="ECO:0000256" key="4">
    <source>
        <dbReference type="ARBA" id="ARBA00022729"/>
    </source>
</evidence>
<dbReference type="GO" id="GO:0042597">
    <property type="term" value="C:periplasmic space"/>
    <property type="evidence" value="ECO:0007669"/>
    <property type="project" value="UniProtKB-SubCell"/>
</dbReference>
<dbReference type="Gene3D" id="3.40.190.10">
    <property type="entry name" value="Periplasmic binding protein-like II"/>
    <property type="match status" value="2"/>
</dbReference>
<evidence type="ECO:0000256" key="5">
    <source>
        <dbReference type="ARBA" id="ARBA00055538"/>
    </source>
</evidence>
<dbReference type="EMBL" id="NOXG01000009">
    <property type="protein sequence ID" value="PYD75455.1"/>
    <property type="molecule type" value="Genomic_DNA"/>
</dbReference>
<evidence type="ECO:0000313" key="8">
    <source>
        <dbReference type="EMBL" id="PYD75455.1"/>
    </source>
</evidence>
<dbReference type="PANTHER" id="PTHR30024">
    <property type="entry name" value="ALIPHATIC SULFONATES-BINDING PROTEIN-RELATED"/>
    <property type="match status" value="1"/>
</dbReference>
<evidence type="ECO:0000256" key="1">
    <source>
        <dbReference type="ARBA" id="ARBA00004418"/>
    </source>
</evidence>
<feature type="domain" description="Solute-binding protein family 3/N-terminal" evidence="7">
    <location>
        <begin position="30"/>
        <end position="253"/>
    </location>
</feature>
<comment type="function">
    <text evidence="5">Part of a binding-protein-dependent transport system for aliphatic sulfonates. Putative binding protein.</text>
</comment>
<dbReference type="FunFam" id="3.40.190.10:FF:000050">
    <property type="entry name" value="Sulfonate ABC transporter substrate-binding protein"/>
    <property type="match status" value="1"/>
</dbReference>
<dbReference type="AlphaFoldDB" id="A0A318Q999"/>
<accession>A0A318Q999</accession>
<dbReference type="InterPro" id="IPR001638">
    <property type="entry name" value="Solute-binding_3/MltF_N"/>
</dbReference>
<comment type="subcellular location">
    <subcellularLocation>
        <location evidence="1">Periplasm</location>
    </subcellularLocation>
</comment>
<dbReference type="Pfam" id="PF09084">
    <property type="entry name" value="NMT1"/>
    <property type="match status" value="1"/>
</dbReference>
<proteinExistence type="inferred from homology"/>
<evidence type="ECO:0000256" key="3">
    <source>
        <dbReference type="ARBA" id="ARBA00022448"/>
    </source>
</evidence>
<dbReference type="NCBIfam" id="TIGR01728">
    <property type="entry name" value="SsuA_fam"/>
    <property type="match status" value="1"/>
</dbReference>
<keyword evidence="3" id="KW-0813">Transport</keyword>
<comment type="similarity">
    <text evidence="2">Belongs to the bacterial solute-binding protein SsuA/TauA family.</text>
</comment>
<dbReference type="InterPro" id="IPR015168">
    <property type="entry name" value="SsuA/THI5"/>
</dbReference>
<dbReference type="RefSeq" id="WP_110530487.1">
    <property type="nucleotide sequence ID" value="NZ_NOXG01000009.1"/>
</dbReference>
<dbReference type="GO" id="GO:0016020">
    <property type="term" value="C:membrane"/>
    <property type="evidence" value="ECO:0007669"/>
    <property type="project" value="InterPro"/>
</dbReference>
<sequence length="316" mass="33718">MISRRALGRLALSQGLIALLGRKAFAGQNSVRIGYQKYGTLVLLKEKGFLEEALRPRGISVQWAQFPAGPPLLQAMIAGALDFGATGDLPPVFAQASAPDALIYAGNENRTGASEAIIVPQDSPIRTVSDLRGKRVAVTRGSDANWLLLASLMNNGLSLHDIKVSYLLPAAARPAFEAGQVDAWSIWDPYLSGALSSAGGRVRVLATGDEVGGGTPFYLARKGFFIEDRDLLRDIIAAVEKCDEWAQENRPEVAAMLARSTGLELGVVEQSVAKIHFGFCRITPQVIASQQHIADTFMAAGLLPSAPRISEAAPDI</sequence>
<dbReference type="SUPFAM" id="SSF53850">
    <property type="entry name" value="Periplasmic binding protein-like II"/>
    <property type="match status" value="1"/>
</dbReference>
<keyword evidence="4" id="KW-0732">Signal</keyword>
<evidence type="ECO:0000259" key="7">
    <source>
        <dbReference type="SMART" id="SM00062"/>
    </source>
</evidence>
<dbReference type="GO" id="GO:0042626">
    <property type="term" value="F:ATPase-coupled transmembrane transporter activity"/>
    <property type="evidence" value="ECO:0007669"/>
    <property type="project" value="InterPro"/>
</dbReference>